<dbReference type="EMBL" id="NIDE01000017">
    <property type="protein sequence ID" value="OWK35490.1"/>
    <property type="molecule type" value="Genomic_DNA"/>
</dbReference>
<dbReference type="AlphaFoldDB" id="A0A225D1K7"/>
<gene>
    <name evidence="1" type="ORF">FRUB_08053</name>
</gene>
<comment type="caution">
    <text evidence="1">The sequence shown here is derived from an EMBL/GenBank/DDBJ whole genome shotgun (WGS) entry which is preliminary data.</text>
</comment>
<evidence type="ECO:0000313" key="2">
    <source>
        <dbReference type="Proteomes" id="UP000214646"/>
    </source>
</evidence>
<organism evidence="1 2">
    <name type="scientific">Fimbriiglobus ruber</name>
    <dbReference type="NCBI Taxonomy" id="1908690"/>
    <lineage>
        <taxon>Bacteria</taxon>
        <taxon>Pseudomonadati</taxon>
        <taxon>Planctomycetota</taxon>
        <taxon>Planctomycetia</taxon>
        <taxon>Gemmatales</taxon>
        <taxon>Gemmataceae</taxon>
        <taxon>Fimbriiglobus</taxon>
    </lineage>
</organism>
<proteinExistence type="predicted"/>
<keyword evidence="2" id="KW-1185">Reference proteome</keyword>
<sequence length="97" mass="10879">MVDEQFVIEHIWRLFDQFQAPRTGNRSPSAEATAKRKAKEVFDRLHPYFRTTEPMSVSLEKCAMALMDAKPGNGAAYPLAEKYAKAVLDAAGVNYVD</sequence>
<protein>
    <submittedName>
        <fullName evidence="1">Uncharacterized protein</fullName>
    </submittedName>
</protein>
<dbReference type="Proteomes" id="UP000214646">
    <property type="component" value="Unassembled WGS sequence"/>
</dbReference>
<name>A0A225D1K7_9BACT</name>
<reference evidence="2" key="1">
    <citation type="submission" date="2017-06" db="EMBL/GenBank/DDBJ databases">
        <title>Genome analysis of Fimbriiglobus ruber SP5, the first member of the order Planctomycetales with confirmed chitinolytic capability.</title>
        <authorList>
            <person name="Ravin N.V."/>
            <person name="Rakitin A.L."/>
            <person name="Ivanova A.A."/>
            <person name="Beletsky A.V."/>
            <person name="Kulichevskaya I.S."/>
            <person name="Mardanov A.V."/>
            <person name="Dedysh S.N."/>
        </authorList>
    </citation>
    <scope>NUCLEOTIDE SEQUENCE [LARGE SCALE GENOMIC DNA]</scope>
    <source>
        <strain evidence="2">SP5</strain>
    </source>
</reference>
<accession>A0A225D1K7</accession>
<evidence type="ECO:0000313" key="1">
    <source>
        <dbReference type="EMBL" id="OWK35490.1"/>
    </source>
</evidence>